<dbReference type="GO" id="GO:0009927">
    <property type="term" value="F:histidine phosphotransfer kinase activity"/>
    <property type="evidence" value="ECO:0007669"/>
    <property type="project" value="TreeGrafter"/>
</dbReference>
<dbReference type="SMART" id="SM00387">
    <property type="entry name" value="HATPase_c"/>
    <property type="match status" value="1"/>
</dbReference>
<feature type="domain" description="Response regulatory" evidence="11">
    <location>
        <begin position="1037"/>
        <end position="1153"/>
    </location>
</feature>
<evidence type="ECO:0000259" key="11">
    <source>
        <dbReference type="PROSITE" id="PS50110"/>
    </source>
</evidence>
<evidence type="ECO:0000256" key="4">
    <source>
        <dbReference type="ARBA" id="ARBA00022679"/>
    </source>
</evidence>
<evidence type="ECO:0000313" key="12">
    <source>
        <dbReference type="EMBL" id="NII06645.1"/>
    </source>
</evidence>
<dbReference type="InterPro" id="IPR005467">
    <property type="entry name" value="His_kinase_dom"/>
</dbReference>
<evidence type="ECO:0000256" key="3">
    <source>
        <dbReference type="ARBA" id="ARBA00022553"/>
    </source>
</evidence>
<evidence type="ECO:0000259" key="10">
    <source>
        <dbReference type="PROSITE" id="PS50109"/>
    </source>
</evidence>
<comment type="caution">
    <text evidence="12">The sequence shown here is derived from an EMBL/GenBank/DDBJ whole genome shotgun (WGS) entry which is preliminary data.</text>
</comment>
<dbReference type="FunFam" id="1.10.287.130:FF:000028">
    <property type="entry name" value="Hybrid signal transduction histidine kinase"/>
    <property type="match status" value="1"/>
</dbReference>
<keyword evidence="5" id="KW-0418">Kinase</keyword>
<dbReference type="SUPFAM" id="SSF47384">
    <property type="entry name" value="Homodimeric domain of signal transducing histidine kinase"/>
    <property type="match status" value="1"/>
</dbReference>
<dbReference type="InterPro" id="IPR004358">
    <property type="entry name" value="Sig_transdc_His_kin-like_C"/>
</dbReference>
<dbReference type="GO" id="GO:0005886">
    <property type="term" value="C:plasma membrane"/>
    <property type="evidence" value="ECO:0007669"/>
    <property type="project" value="TreeGrafter"/>
</dbReference>
<dbReference type="Proteomes" id="UP000490980">
    <property type="component" value="Unassembled WGS sequence"/>
</dbReference>
<dbReference type="InterPro" id="IPR036890">
    <property type="entry name" value="HATPase_C_sf"/>
</dbReference>
<dbReference type="CDD" id="cd17546">
    <property type="entry name" value="REC_hyHK_CKI1_RcsC-like"/>
    <property type="match status" value="1"/>
</dbReference>
<dbReference type="SUPFAM" id="SSF52172">
    <property type="entry name" value="CheY-like"/>
    <property type="match status" value="1"/>
</dbReference>
<keyword evidence="8" id="KW-1133">Transmembrane helix</keyword>
<protein>
    <recommendedName>
        <fullName evidence="2">histidine kinase</fullName>
        <ecNumber evidence="2">2.7.13.3</ecNumber>
    </recommendedName>
</protein>
<dbReference type="SMART" id="SM00388">
    <property type="entry name" value="HisKA"/>
    <property type="match status" value="1"/>
</dbReference>
<dbReference type="InterPro" id="IPR011110">
    <property type="entry name" value="Reg_prop"/>
</dbReference>
<keyword evidence="4" id="KW-0808">Transferase</keyword>
<dbReference type="EC" id="2.7.13.3" evidence="2"/>
<dbReference type="SUPFAM" id="SSF63829">
    <property type="entry name" value="Calcium-dependent phosphotriesterase"/>
    <property type="match status" value="2"/>
</dbReference>
<evidence type="ECO:0000313" key="13">
    <source>
        <dbReference type="Proteomes" id="UP000490980"/>
    </source>
</evidence>
<gene>
    <name evidence="12" type="ORF">HBF25_09640</name>
</gene>
<dbReference type="Gene3D" id="3.40.50.2300">
    <property type="match status" value="1"/>
</dbReference>
<dbReference type="InterPro" id="IPR011006">
    <property type="entry name" value="CheY-like_superfamily"/>
</dbReference>
<feature type="modified residue" description="4-aspartylphosphate" evidence="7">
    <location>
        <position position="1086"/>
    </location>
</feature>
<dbReference type="SMART" id="SM00448">
    <property type="entry name" value="REC"/>
    <property type="match status" value="1"/>
</dbReference>
<reference evidence="12 13" key="1">
    <citation type="submission" date="2020-03" db="EMBL/GenBank/DDBJ databases">
        <authorList>
            <person name="Lai Q."/>
        </authorList>
    </citation>
    <scope>NUCLEOTIDE SEQUENCE [LARGE SCALE GENOMIC DNA]</scope>
    <source>
        <strain evidence="12 13">CCUG 25036</strain>
    </source>
</reference>
<evidence type="ECO:0000256" key="8">
    <source>
        <dbReference type="SAM" id="Phobius"/>
    </source>
</evidence>
<dbReference type="Gene3D" id="2.60.40.10">
    <property type="entry name" value="Immunoglobulins"/>
    <property type="match status" value="1"/>
</dbReference>
<dbReference type="AlphaFoldDB" id="A0A7X5U9Z9"/>
<name>A0A7X5U9Z9_9GAMM</name>
<evidence type="ECO:0000256" key="1">
    <source>
        <dbReference type="ARBA" id="ARBA00000085"/>
    </source>
</evidence>
<dbReference type="Pfam" id="PF00512">
    <property type="entry name" value="HisKA"/>
    <property type="match status" value="1"/>
</dbReference>
<evidence type="ECO:0000256" key="7">
    <source>
        <dbReference type="PROSITE-ProRule" id="PRU00169"/>
    </source>
</evidence>
<feature type="signal peptide" evidence="9">
    <location>
        <begin position="1"/>
        <end position="18"/>
    </location>
</feature>
<dbReference type="PANTHER" id="PTHR43047:SF72">
    <property type="entry name" value="OSMOSENSING HISTIDINE PROTEIN KINASE SLN1"/>
    <property type="match status" value="1"/>
</dbReference>
<feature type="chain" id="PRO_5031451788" description="histidine kinase" evidence="9">
    <location>
        <begin position="19"/>
        <end position="1154"/>
    </location>
</feature>
<dbReference type="EMBL" id="JAARLZ010000004">
    <property type="protein sequence ID" value="NII06645.1"/>
    <property type="molecule type" value="Genomic_DNA"/>
</dbReference>
<feature type="transmembrane region" description="Helical" evidence="8">
    <location>
        <begin position="749"/>
        <end position="769"/>
    </location>
</feature>
<dbReference type="PROSITE" id="PS50109">
    <property type="entry name" value="HIS_KIN"/>
    <property type="match status" value="1"/>
</dbReference>
<dbReference type="InterPro" id="IPR013783">
    <property type="entry name" value="Ig-like_fold"/>
</dbReference>
<keyword evidence="13" id="KW-1185">Reference proteome</keyword>
<keyword evidence="3 7" id="KW-0597">Phosphoprotein</keyword>
<dbReference type="FunFam" id="3.30.565.10:FF:000010">
    <property type="entry name" value="Sensor histidine kinase RcsC"/>
    <property type="match status" value="1"/>
</dbReference>
<organism evidence="12 13">
    <name type="scientific">Luteibacter anthropi</name>
    <dbReference type="NCBI Taxonomy" id="564369"/>
    <lineage>
        <taxon>Bacteria</taxon>
        <taxon>Pseudomonadati</taxon>
        <taxon>Pseudomonadota</taxon>
        <taxon>Gammaproteobacteria</taxon>
        <taxon>Lysobacterales</taxon>
        <taxon>Rhodanobacteraceae</taxon>
        <taxon>Luteibacter</taxon>
    </lineage>
</organism>
<dbReference type="InterPro" id="IPR003661">
    <property type="entry name" value="HisK_dim/P_dom"/>
</dbReference>
<evidence type="ECO:0000256" key="9">
    <source>
        <dbReference type="SAM" id="SignalP"/>
    </source>
</evidence>
<dbReference type="Pfam" id="PF00072">
    <property type="entry name" value="Response_reg"/>
    <property type="match status" value="1"/>
</dbReference>
<dbReference type="GO" id="GO:0000155">
    <property type="term" value="F:phosphorelay sensor kinase activity"/>
    <property type="evidence" value="ECO:0007669"/>
    <property type="project" value="InterPro"/>
</dbReference>
<dbReference type="InterPro" id="IPR001789">
    <property type="entry name" value="Sig_transdc_resp-reg_receiver"/>
</dbReference>
<dbReference type="SUPFAM" id="SSF55874">
    <property type="entry name" value="ATPase domain of HSP90 chaperone/DNA topoisomerase II/histidine kinase"/>
    <property type="match status" value="1"/>
</dbReference>
<dbReference type="Pfam" id="PF02518">
    <property type="entry name" value="HATPase_c"/>
    <property type="match status" value="1"/>
</dbReference>
<dbReference type="Gene3D" id="3.30.565.10">
    <property type="entry name" value="Histidine kinase-like ATPase, C-terminal domain"/>
    <property type="match status" value="1"/>
</dbReference>
<evidence type="ECO:0000256" key="5">
    <source>
        <dbReference type="ARBA" id="ARBA00022777"/>
    </source>
</evidence>
<dbReference type="InterPro" id="IPR036097">
    <property type="entry name" value="HisK_dim/P_sf"/>
</dbReference>
<keyword evidence="8" id="KW-0812">Transmembrane</keyword>
<evidence type="ECO:0000256" key="2">
    <source>
        <dbReference type="ARBA" id="ARBA00012438"/>
    </source>
</evidence>
<dbReference type="Pfam" id="PF07494">
    <property type="entry name" value="Reg_prop"/>
    <property type="match status" value="1"/>
</dbReference>
<dbReference type="InterPro" id="IPR003594">
    <property type="entry name" value="HATPase_dom"/>
</dbReference>
<sequence>MARWILVFAAFIVARAQAGTPLPPVPTPQFRNYGLLEGLPGSHVQAVAQDSKGFIWIATSAGLVRFDGVEFSVPRIGGEAEHSLALGGAVTMMIDRDDRVWIGGSGFGVGRYDPLSGSFVQWRDGLADDDVRSIAQTLDGSVWVGTSGGLDRILSSGVVEHHSTTSDTLSSSSIHALHATDDGFLWIGSSGGVDAIDPRGRLVRVHFADDTAPTVMHIDGRPGDLLFSTDKGIFRAGVDSRLRRDTRFPAALTFGSLADSHGNLWVATIDGLSMLDRHGRLNTIRGAWVASGGLPGRSVRSMMEDDEHGLWFGLLDGGLSYLGPGWEDFTRFTHVATDADSLPARAVTAVASRHESSLWVGGYRGWIRAFDPATGKTSSGFDIGPSRIQSLLETAQDDLLIGTVDGLSQASHGRVRPVARQQIHRPVVAMSPSPDGRVYVAAMGQGLFLVDPRTASVAAVPFDTPCRGVLDTRQMDIVEGELWQASVAGLSRRDHATGKMRPVTGVAPGRINAFEPGDEGFWVVRPEVMEHYTWADNHATLDRSIGGAEGFPAHDILNIRRDIAGRLWLYGQTGVWRFDPDPGVFRRFGLADGLATGEFTNAVTVQLADGTMYGATLGGVVGFRPDRQRDHSHRPSIVVLGASVMRDGTRQPLPATDEVLHINWSDRDLEIRARALSYVDPERNRLELNLEHESGASRTITGTEGTYRFGVLAPGSYRLLIAGAERDRFGGASMVPLRLQVDAPPWLRWWAWATYASMIALIVALVVHGTRRRVRQTMRLKLAEQERQLAEQANSAKTEFMATLGHEIRTPMTGVLGMAELMAQTSLDDTQRSYVEAVRRSGTTLLRLINDALDISRIESRQLILESEAVPVRPLADEVVALASANACRKQLSLSAAVDVDVPEAVRGDPVRLRQILQNLVNNAVKFTERGGVSIHIAWECAALVLIVKDTGPGMPDELKTRLFSRFSQGGSPQRGEGSGLGLAICHELCVLMGGSIAVDSEVGRGSAFTVRLPLEACPSDFAPMVAAHPAPMREQRLLVVEDDPMVADVMLGLLRQRGYDVTVVGDGLCAMTELSRAAFDVLLLDLDLPLVDGFQVARMVRRLEHLSGLPIVAVTARSEGDETAAIREAGMDALVRKPMTGADLDAVLDTLAH</sequence>
<accession>A0A7X5U9Z9</accession>
<feature type="domain" description="Histidine kinase" evidence="10">
    <location>
        <begin position="803"/>
        <end position="1017"/>
    </location>
</feature>
<keyword evidence="8" id="KW-0472">Membrane</keyword>
<dbReference type="InterPro" id="IPR015943">
    <property type="entry name" value="WD40/YVTN_repeat-like_dom_sf"/>
</dbReference>
<dbReference type="PANTHER" id="PTHR43047">
    <property type="entry name" value="TWO-COMPONENT HISTIDINE PROTEIN KINASE"/>
    <property type="match status" value="1"/>
</dbReference>
<dbReference type="CDD" id="cd16922">
    <property type="entry name" value="HATPase_EvgS-ArcB-TorS-like"/>
    <property type="match status" value="1"/>
</dbReference>
<dbReference type="PROSITE" id="PS50110">
    <property type="entry name" value="RESPONSE_REGULATORY"/>
    <property type="match status" value="1"/>
</dbReference>
<keyword evidence="9" id="KW-0732">Signal</keyword>
<dbReference type="CDD" id="cd00082">
    <property type="entry name" value="HisKA"/>
    <property type="match status" value="1"/>
</dbReference>
<dbReference type="RefSeq" id="WP_166947773.1">
    <property type="nucleotide sequence ID" value="NZ_JAARLZ010000004.1"/>
</dbReference>
<dbReference type="Gene3D" id="2.130.10.10">
    <property type="entry name" value="YVTN repeat-like/Quinoprotein amine dehydrogenase"/>
    <property type="match status" value="2"/>
</dbReference>
<proteinExistence type="predicted"/>
<dbReference type="Gene3D" id="1.10.287.130">
    <property type="match status" value="1"/>
</dbReference>
<evidence type="ECO:0000256" key="6">
    <source>
        <dbReference type="ARBA" id="ARBA00023012"/>
    </source>
</evidence>
<dbReference type="PRINTS" id="PR00344">
    <property type="entry name" value="BCTRLSENSOR"/>
</dbReference>
<comment type="catalytic activity">
    <reaction evidence="1">
        <text>ATP + protein L-histidine = ADP + protein N-phospho-L-histidine.</text>
        <dbReference type="EC" id="2.7.13.3"/>
    </reaction>
</comment>
<keyword evidence="6" id="KW-0902">Two-component regulatory system</keyword>